<dbReference type="PANTHER" id="PTHR33871:SF22">
    <property type="match status" value="1"/>
</dbReference>
<name>A0AAV0Z853_VICFA</name>
<gene>
    <name evidence="2" type="ORF">VFH_I050280</name>
</gene>
<feature type="compositionally biased region" description="Basic residues" evidence="1">
    <location>
        <begin position="142"/>
        <end position="153"/>
    </location>
</feature>
<dbReference type="PANTHER" id="PTHR33871">
    <property type="entry name" value="OS05G0503100 PROTEIN-RELATED"/>
    <property type="match status" value="1"/>
</dbReference>
<proteinExistence type="predicted"/>
<evidence type="ECO:0000313" key="3">
    <source>
        <dbReference type="Proteomes" id="UP001157006"/>
    </source>
</evidence>
<accession>A0AAV0Z853</accession>
<dbReference type="AlphaFoldDB" id="A0AAV0Z853"/>
<feature type="region of interest" description="Disordered" evidence="1">
    <location>
        <begin position="1"/>
        <end position="54"/>
    </location>
</feature>
<dbReference type="EMBL" id="OX451735">
    <property type="protein sequence ID" value="CAI8592635.1"/>
    <property type="molecule type" value="Genomic_DNA"/>
</dbReference>
<feature type="compositionally biased region" description="Basic and acidic residues" evidence="1">
    <location>
        <begin position="243"/>
        <end position="252"/>
    </location>
</feature>
<feature type="compositionally biased region" description="Polar residues" evidence="1">
    <location>
        <begin position="229"/>
        <end position="242"/>
    </location>
</feature>
<evidence type="ECO:0000256" key="1">
    <source>
        <dbReference type="SAM" id="MobiDB-lite"/>
    </source>
</evidence>
<feature type="compositionally biased region" description="Basic residues" evidence="1">
    <location>
        <begin position="176"/>
        <end position="185"/>
    </location>
</feature>
<feature type="region of interest" description="Disordered" evidence="1">
    <location>
        <begin position="115"/>
        <end position="263"/>
    </location>
</feature>
<protein>
    <submittedName>
        <fullName evidence="2">Uncharacterized protein</fullName>
    </submittedName>
</protein>
<evidence type="ECO:0000313" key="2">
    <source>
        <dbReference type="EMBL" id="CAI8592635.1"/>
    </source>
</evidence>
<organism evidence="2 3">
    <name type="scientific">Vicia faba</name>
    <name type="common">Broad bean</name>
    <name type="synonym">Faba vulgaris</name>
    <dbReference type="NCBI Taxonomy" id="3906"/>
    <lineage>
        <taxon>Eukaryota</taxon>
        <taxon>Viridiplantae</taxon>
        <taxon>Streptophyta</taxon>
        <taxon>Embryophyta</taxon>
        <taxon>Tracheophyta</taxon>
        <taxon>Spermatophyta</taxon>
        <taxon>Magnoliopsida</taxon>
        <taxon>eudicotyledons</taxon>
        <taxon>Gunneridae</taxon>
        <taxon>Pentapetalae</taxon>
        <taxon>rosids</taxon>
        <taxon>fabids</taxon>
        <taxon>Fabales</taxon>
        <taxon>Fabaceae</taxon>
        <taxon>Papilionoideae</taxon>
        <taxon>50 kb inversion clade</taxon>
        <taxon>NPAAA clade</taxon>
        <taxon>Hologalegina</taxon>
        <taxon>IRL clade</taxon>
        <taxon>Fabeae</taxon>
        <taxon>Vicia</taxon>
    </lineage>
</organism>
<feature type="compositionally biased region" description="Basic and acidic residues" evidence="1">
    <location>
        <begin position="207"/>
        <end position="224"/>
    </location>
</feature>
<sequence length="293" mass="33199">MGCCISTPKDDQNTLKNQENPMQEAKCRVPKPQPQSKSPPLTVEEPQSKSPPLTVEEEYVKEVLSETETPISKPGKVSILTQETKTQMHNMEITKEPIMNKAFEEPSEVSLLSETCSVGESFSTTTTATTVPESREDEVTSKRRIRERTRSLNRNRNGNHSDVSRKHSYTVEGNRIRGRERRRPKSPAMTPDIPPEKKVVVNAGSVRRREFPEKVRRDPGENVRRRSRSPSCHRTVGSSNCRSELRPTDRAVRRLPPPGKRVSEEVIGETDDGVLMEESIMNPHVSLECFIFL</sequence>
<dbReference type="Proteomes" id="UP001157006">
    <property type="component" value="Chromosome 1S"/>
</dbReference>
<keyword evidence="3" id="KW-1185">Reference proteome</keyword>
<reference evidence="2 3" key="1">
    <citation type="submission" date="2023-01" db="EMBL/GenBank/DDBJ databases">
        <authorList>
            <person name="Kreplak J."/>
        </authorList>
    </citation>
    <scope>NUCLEOTIDE SEQUENCE [LARGE SCALE GENOMIC DNA]</scope>
</reference>